<dbReference type="InterPro" id="IPR036979">
    <property type="entry name" value="CM_dom_sf"/>
</dbReference>
<dbReference type="InterPro" id="IPR036263">
    <property type="entry name" value="Chorismate_II_sf"/>
</dbReference>
<dbReference type="EMBL" id="CP147247">
    <property type="protein sequence ID" value="WYJ91858.1"/>
    <property type="molecule type" value="Genomic_DNA"/>
</dbReference>
<dbReference type="CDD" id="cd03357">
    <property type="entry name" value="LbH_MAT_GAT"/>
    <property type="match status" value="1"/>
</dbReference>
<dbReference type="SMART" id="SM01266">
    <property type="entry name" value="Mac"/>
    <property type="match status" value="1"/>
</dbReference>
<dbReference type="InterPro" id="IPR018357">
    <property type="entry name" value="Hexapep_transf_CS"/>
</dbReference>
<dbReference type="InterPro" id="IPR011004">
    <property type="entry name" value="Trimer_LpxA-like_sf"/>
</dbReference>
<evidence type="ECO:0000256" key="3">
    <source>
        <dbReference type="ARBA" id="ARBA00022737"/>
    </source>
</evidence>
<name>A0A242JX18_9ENTE</name>
<keyword evidence="2" id="KW-0808">Transferase</keyword>
<dbReference type="AlphaFoldDB" id="A0A242JX18"/>
<dbReference type="Pfam" id="PF01817">
    <property type="entry name" value="CM_2"/>
    <property type="match status" value="1"/>
</dbReference>
<evidence type="ECO:0000259" key="4">
    <source>
        <dbReference type="PROSITE" id="PS51168"/>
    </source>
</evidence>
<dbReference type="EMBL" id="NGMM01000009">
    <property type="protein sequence ID" value="OTP09864.1"/>
    <property type="molecule type" value="Genomic_DNA"/>
</dbReference>
<dbReference type="PANTHER" id="PTHR23416">
    <property type="entry name" value="SIALIC ACID SYNTHASE-RELATED"/>
    <property type="match status" value="1"/>
</dbReference>
<feature type="domain" description="Chorismate mutase" evidence="4">
    <location>
        <begin position="189"/>
        <end position="279"/>
    </location>
</feature>
<evidence type="ECO:0000256" key="1">
    <source>
        <dbReference type="ARBA" id="ARBA00007274"/>
    </source>
</evidence>
<dbReference type="Proteomes" id="UP000195141">
    <property type="component" value="Chromosome"/>
</dbReference>
<dbReference type="InterPro" id="IPR051159">
    <property type="entry name" value="Hexapeptide_acetyltransf"/>
</dbReference>
<dbReference type="InterPro" id="IPR011279">
    <property type="entry name" value="Chorismate_mutase_GmP"/>
</dbReference>
<dbReference type="SUPFAM" id="SSF51161">
    <property type="entry name" value="Trimeric LpxA-like enzymes"/>
    <property type="match status" value="1"/>
</dbReference>
<dbReference type="NCBIfam" id="TIGR01805">
    <property type="entry name" value="CM_mono_grmpos"/>
    <property type="match status" value="1"/>
</dbReference>
<dbReference type="Pfam" id="PF12464">
    <property type="entry name" value="Mac"/>
    <property type="match status" value="1"/>
</dbReference>
<proteinExistence type="inferred from homology"/>
<reference evidence="6" key="3">
    <citation type="submission" date="2024-03" db="EMBL/GenBank/DDBJ databases">
        <title>The Genome Sequence of Enterococcus sp. DIV0242b.</title>
        <authorList>
            <consortium name="The Broad Institute Genomics Platform"/>
            <consortium name="The Broad Institute Microbial Omics Core"/>
            <consortium name="The Broad Institute Genomic Center for Infectious Diseases"/>
            <person name="Earl A."/>
            <person name="Manson A."/>
            <person name="Gilmore M."/>
            <person name="Schwartman J."/>
            <person name="Shea T."/>
            <person name="Abouelleil A."/>
            <person name="Cao P."/>
            <person name="Chapman S."/>
            <person name="Cusick C."/>
            <person name="Young S."/>
            <person name="Neafsey D."/>
            <person name="Nusbaum C."/>
            <person name="Birren B."/>
        </authorList>
    </citation>
    <scope>NUCLEOTIDE SEQUENCE</scope>
    <source>
        <strain evidence="6">9E7_DIV0242</strain>
    </source>
</reference>
<dbReference type="GO" id="GO:0005829">
    <property type="term" value="C:cytosol"/>
    <property type="evidence" value="ECO:0007669"/>
    <property type="project" value="TreeGrafter"/>
</dbReference>
<dbReference type="FunFam" id="2.160.10.10:FF:000008">
    <property type="entry name" value="Maltose O-acetyltransferase"/>
    <property type="match status" value="1"/>
</dbReference>
<evidence type="ECO:0000256" key="2">
    <source>
        <dbReference type="ARBA" id="ARBA00022679"/>
    </source>
</evidence>
<dbReference type="Gene3D" id="1.20.59.10">
    <property type="entry name" value="Chorismate mutase"/>
    <property type="match status" value="1"/>
</dbReference>
<reference evidence="5" key="1">
    <citation type="submission" date="2017-05" db="EMBL/GenBank/DDBJ databases">
        <title>The Genome Sequence of Enterococcus sp. 9E7_DIV0242.</title>
        <authorList>
            <consortium name="The Broad Institute Genomics Platform"/>
            <consortium name="The Broad Institute Genomic Center for Infectious Diseases"/>
            <person name="Earl A."/>
            <person name="Manson A."/>
            <person name="Schwartman J."/>
            <person name="Gilmore M."/>
            <person name="Abouelleil A."/>
            <person name="Cao P."/>
            <person name="Chapman S."/>
            <person name="Cusick C."/>
            <person name="Shea T."/>
            <person name="Young S."/>
            <person name="Neafsey D."/>
            <person name="Nusbaum C."/>
            <person name="Birren B."/>
        </authorList>
    </citation>
    <scope>NUCLEOTIDE SEQUENCE [LARGE SCALE GENOMIC DNA]</scope>
    <source>
        <strain evidence="5">9E7_DIV0242</strain>
    </source>
</reference>
<dbReference type="InterPro" id="IPR001451">
    <property type="entry name" value="Hexapep"/>
</dbReference>
<dbReference type="PROSITE" id="PS51168">
    <property type="entry name" value="CHORISMATE_MUT_2"/>
    <property type="match status" value="1"/>
</dbReference>
<comment type="similarity">
    <text evidence="1">Belongs to the transferase hexapeptide repeat family.</text>
</comment>
<dbReference type="SUPFAM" id="SSF48600">
    <property type="entry name" value="Chorismate mutase II"/>
    <property type="match status" value="1"/>
</dbReference>
<dbReference type="InterPro" id="IPR024688">
    <property type="entry name" value="Mac_dom"/>
</dbReference>
<organism evidence="5">
    <name type="scientific">Candidatus Enterococcus clewellii</name>
    <dbReference type="NCBI Taxonomy" id="1834193"/>
    <lineage>
        <taxon>Bacteria</taxon>
        <taxon>Bacillati</taxon>
        <taxon>Bacillota</taxon>
        <taxon>Bacilli</taxon>
        <taxon>Lactobacillales</taxon>
        <taxon>Enterococcaceae</taxon>
        <taxon>Enterococcus</taxon>
    </lineage>
</organism>
<sequence length="282" mass="31219">METFKSEKQKMINGELYFAADPELSAARQHAREQMKLINNEMDKNIRKQLIEETFGTTGTGVFIEPNLKFDYGFNIHVGKNFYANFDNIFLDICPIRIGDNCMFGPNVQLYTASHPLNPGKRNSGLEFGKPITIGDNVWIGGGAVIVPGVTLGNNVVVAAGAVVTKSVPDDCVVGGNPAKIIKNINETVEQTDVLAGPREKIDALDREITSLLEQRMDAVMEIAAIKKAQGIEILDTSREQKVLEKIESYTKKADYKTVIQETYMGIMAASRAFQKEQIDKI</sequence>
<dbReference type="PANTHER" id="PTHR23416:SF23">
    <property type="entry name" value="ACETYLTRANSFERASE C18B11.09C-RELATED"/>
    <property type="match status" value="1"/>
</dbReference>
<dbReference type="Pfam" id="PF14602">
    <property type="entry name" value="Hexapep_2"/>
    <property type="match status" value="1"/>
</dbReference>
<dbReference type="PROSITE" id="PS00101">
    <property type="entry name" value="HEXAPEP_TRANSFERASES"/>
    <property type="match status" value="1"/>
</dbReference>
<reference evidence="6" key="2">
    <citation type="submission" date="2017-05" db="EMBL/GenBank/DDBJ databases">
        <authorList>
            <consortium name="The Broad Institute Genomics Platform"/>
            <consortium name="The Broad Institute Genomic Center for Infectious Diseases"/>
            <person name="Earl A."/>
            <person name="Manson A."/>
            <person name="Schwartman J."/>
            <person name="Gilmore M."/>
            <person name="Abouelleil A."/>
            <person name="Cao P."/>
            <person name="Chapman S."/>
            <person name="Cusick C."/>
            <person name="Shea T."/>
            <person name="Young S."/>
            <person name="Neafsey D."/>
            <person name="Nusbaum C."/>
            <person name="Birren B."/>
        </authorList>
    </citation>
    <scope>NUCLEOTIDE SEQUENCE</scope>
    <source>
        <strain evidence="6">9E7_DIV0242</strain>
    </source>
</reference>
<evidence type="ECO:0000313" key="5">
    <source>
        <dbReference type="EMBL" id="OTP09864.1"/>
    </source>
</evidence>
<gene>
    <name evidence="6" type="ORF">A5888_003626</name>
    <name evidence="5" type="ORF">A5888_004060</name>
</gene>
<dbReference type="Gene3D" id="2.160.10.10">
    <property type="entry name" value="Hexapeptide repeat proteins"/>
    <property type="match status" value="1"/>
</dbReference>
<dbReference type="GO" id="GO:0004106">
    <property type="term" value="F:chorismate mutase activity"/>
    <property type="evidence" value="ECO:0007669"/>
    <property type="project" value="InterPro"/>
</dbReference>
<dbReference type="InterPro" id="IPR002701">
    <property type="entry name" value="CM_II_prokaryot"/>
</dbReference>
<dbReference type="GO" id="GO:0008374">
    <property type="term" value="F:O-acyltransferase activity"/>
    <property type="evidence" value="ECO:0007669"/>
    <property type="project" value="TreeGrafter"/>
</dbReference>
<evidence type="ECO:0000313" key="6">
    <source>
        <dbReference type="EMBL" id="WYJ91858.1"/>
    </source>
</evidence>
<dbReference type="GO" id="GO:0046417">
    <property type="term" value="P:chorismate metabolic process"/>
    <property type="evidence" value="ECO:0007669"/>
    <property type="project" value="InterPro"/>
</dbReference>
<dbReference type="SMART" id="SM00830">
    <property type="entry name" value="CM_2"/>
    <property type="match status" value="1"/>
</dbReference>
<dbReference type="RefSeq" id="WP_086351024.1">
    <property type="nucleotide sequence ID" value="NZ_CP147247.1"/>
</dbReference>
<dbReference type="OrthoDB" id="9812571at2"/>
<protein>
    <submittedName>
        <fullName evidence="6">Maltose O-acetyltransferase</fullName>
    </submittedName>
</protein>
<dbReference type="GO" id="GO:0016407">
    <property type="term" value="F:acetyltransferase activity"/>
    <property type="evidence" value="ECO:0007669"/>
    <property type="project" value="InterPro"/>
</dbReference>
<accession>A0A242JX18</accession>
<dbReference type="Pfam" id="PF00132">
    <property type="entry name" value="Hexapep"/>
    <property type="match status" value="1"/>
</dbReference>
<evidence type="ECO:0000313" key="7">
    <source>
        <dbReference type="Proteomes" id="UP000195141"/>
    </source>
</evidence>
<keyword evidence="7" id="KW-1185">Reference proteome</keyword>
<keyword evidence="3" id="KW-0677">Repeat</keyword>